<feature type="domain" description="DUF5681" evidence="1">
    <location>
        <begin position="5"/>
        <end position="54"/>
    </location>
</feature>
<reference evidence="2" key="1">
    <citation type="submission" date="2020-01" db="EMBL/GenBank/DDBJ databases">
        <authorList>
            <person name="Rat A."/>
        </authorList>
    </citation>
    <scope>NUCLEOTIDE SEQUENCE</scope>
    <source>
        <strain evidence="2">LMG 31228</strain>
    </source>
</reference>
<dbReference type="Proteomes" id="UP001138709">
    <property type="component" value="Unassembled WGS sequence"/>
</dbReference>
<keyword evidence="3" id="KW-1185">Reference proteome</keyword>
<accession>A0A9X9XK47</accession>
<evidence type="ECO:0000313" key="2">
    <source>
        <dbReference type="EMBL" id="MBR0684083.1"/>
    </source>
</evidence>
<organism evidence="2 3">
    <name type="scientific">Neoroseomonas eburnea</name>
    <dbReference type="NCBI Taxonomy" id="1346889"/>
    <lineage>
        <taxon>Bacteria</taxon>
        <taxon>Pseudomonadati</taxon>
        <taxon>Pseudomonadota</taxon>
        <taxon>Alphaproteobacteria</taxon>
        <taxon>Acetobacterales</taxon>
        <taxon>Acetobacteraceae</taxon>
        <taxon>Neoroseomonas</taxon>
    </lineage>
</organism>
<name>A0A9X9XK47_9PROT</name>
<evidence type="ECO:0000313" key="3">
    <source>
        <dbReference type="Proteomes" id="UP001138709"/>
    </source>
</evidence>
<proteinExistence type="predicted"/>
<gene>
    <name evidence="2" type="ORF">GXW74_26700</name>
</gene>
<sequence length="94" mass="10288">MLIDLHKELSSRVQITEQGRRITITKGELLARALVAGAIKGDAKARRDLLDMINTLGGKEPPRPDNDNVEDNVAEDADLLAAYVRRKSGGGRHD</sequence>
<dbReference type="EMBL" id="JAAEDL010000054">
    <property type="protein sequence ID" value="MBR0684083.1"/>
    <property type="molecule type" value="Genomic_DNA"/>
</dbReference>
<reference evidence="2" key="2">
    <citation type="journal article" date="2021" name="Syst. Appl. Microbiol.">
        <title>Roseomonas hellenica sp. nov., isolated from roots of wild-growing Alkanna tinctoria.</title>
        <authorList>
            <person name="Rat A."/>
            <person name="Naranjo H.D."/>
            <person name="Lebbe L."/>
            <person name="Cnockaert M."/>
            <person name="Krigas N."/>
            <person name="Grigoriadou K."/>
            <person name="Maloupa E."/>
            <person name="Willems A."/>
        </authorList>
    </citation>
    <scope>NUCLEOTIDE SEQUENCE</scope>
    <source>
        <strain evidence="2">LMG 31228</strain>
    </source>
</reference>
<dbReference type="Pfam" id="PF18932">
    <property type="entry name" value="DUF5681"/>
    <property type="match status" value="1"/>
</dbReference>
<comment type="caution">
    <text evidence="2">The sequence shown here is derived from an EMBL/GenBank/DDBJ whole genome shotgun (WGS) entry which is preliminary data.</text>
</comment>
<protein>
    <recommendedName>
        <fullName evidence="1">DUF5681 domain-containing protein</fullName>
    </recommendedName>
</protein>
<dbReference type="AlphaFoldDB" id="A0A9X9XK47"/>
<evidence type="ECO:0000259" key="1">
    <source>
        <dbReference type="Pfam" id="PF18932"/>
    </source>
</evidence>
<dbReference type="InterPro" id="IPR043736">
    <property type="entry name" value="DUF5681"/>
</dbReference>